<evidence type="ECO:0000256" key="9">
    <source>
        <dbReference type="PROSITE-ProRule" id="PRU00552"/>
    </source>
</evidence>
<dbReference type="GO" id="GO:0016787">
    <property type="term" value="F:hydrolase activity"/>
    <property type="evidence" value="ECO:0007669"/>
    <property type="project" value="UniProtKB-KW"/>
</dbReference>
<keyword evidence="5 10" id="KW-0378">Hydrolase</keyword>
<evidence type="ECO:0000313" key="15">
    <source>
        <dbReference type="EMBL" id="KAG0659401.1"/>
    </source>
</evidence>
<dbReference type="InterPro" id="IPR011545">
    <property type="entry name" value="DEAD/DEAH_box_helicase_dom"/>
</dbReference>
<accession>A0A9P7B5B9</accession>
<feature type="domain" description="DEAD-box RNA helicase Q" evidence="14">
    <location>
        <begin position="49"/>
        <end position="77"/>
    </location>
</feature>
<dbReference type="CDD" id="cd17941">
    <property type="entry name" value="DEADc_DDX10"/>
    <property type="match status" value="1"/>
</dbReference>
<evidence type="ECO:0000256" key="2">
    <source>
        <dbReference type="ARBA" id="ARBA00022517"/>
    </source>
</evidence>
<dbReference type="GO" id="GO:0003723">
    <property type="term" value="F:RNA binding"/>
    <property type="evidence" value="ECO:0007669"/>
    <property type="project" value="UniProtKB-UniRule"/>
</dbReference>
<feature type="region of interest" description="Disordered" evidence="11">
    <location>
        <begin position="711"/>
        <end position="820"/>
    </location>
</feature>
<dbReference type="Pfam" id="PF00271">
    <property type="entry name" value="Helicase_C"/>
    <property type="match status" value="1"/>
</dbReference>
<dbReference type="PROSITE" id="PS51194">
    <property type="entry name" value="HELICASE_CTER"/>
    <property type="match status" value="1"/>
</dbReference>
<evidence type="ECO:0000259" key="12">
    <source>
        <dbReference type="PROSITE" id="PS51192"/>
    </source>
</evidence>
<feature type="compositionally biased region" description="Basic and acidic residues" evidence="11">
    <location>
        <begin position="711"/>
        <end position="731"/>
    </location>
</feature>
<keyword evidence="6 10" id="KW-0347">Helicase</keyword>
<dbReference type="SMART" id="SM00487">
    <property type="entry name" value="DEXDc"/>
    <property type="match status" value="1"/>
</dbReference>
<evidence type="ECO:0000259" key="13">
    <source>
        <dbReference type="PROSITE" id="PS51194"/>
    </source>
</evidence>
<evidence type="ECO:0000259" key="14">
    <source>
        <dbReference type="PROSITE" id="PS51195"/>
    </source>
</evidence>
<dbReference type="Gene3D" id="3.40.50.300">
    <property type="entry name" value="P-loop containing nucleotide triphosphate hydrolases"/>
    <property type="match status" value="2"/>
</dbReference>
<dbReference type="InterPro" id="IPR014014">
    <property type="entry name" value="RNA_helicase_DEAD_Q_motif"/>
</dbReference>
<dbReference type="SUPFAM" id="SSF52540">
    <property type="entry name" value="P-loop containing nucleoside triphosphate hydrolases"/>
    <property type="match status" value="1"/>
</dbReference>
<keyword evidence="8 10" id="KW-0694">RNA-binding</keyword>
<dbReference type="GO" id="GO:0005730">
    <property type="term" value="C:nucleolus"/>
    <property type="evidence" value="ECO:0007669"/>
    <property type="project" value="UniProtKB-SubCell"/>
</dbReference>
<dbReference type="GO" id="GO:0006364">
    <property type="term" value="P:rRNA processing"/>
    <property type="evidence" value="ECO:0007669"/>
    <property type="project" value="UniProtKB-KW"/>
</dbReference>
<sequence length="833" mass="93480">MAGHPTHARTDKGKAKAKPSSRGQKKELERRALEELQRAVDEFDGAGAEEFSDLPLSKQTLAGLKSAYYTRMTDIQQRAVPLALKGKDVLGAARTGSGKTLAFLIPVLEVLLRKRWGPQDGLGALVISPTRELAVQIFEVLRKIGGHHQFSAGLVIGGKNLKDEQERLSRMNILVATPGRLLQHMDQTLGFECDHLELLVLDEADRILDMGFSSSLNAIIGHLPKSRQTLLFSATQTKSVKDLARLSLKDPEYVAVRENNPVINGKGKEKAEDGDEEPLGEVPANLEQHYMVVDLPNKLDILWSFIKTHLFTKTIVFLSSTKQVRFVYENFRHMRPGVPLMHMHGKQKQMQRLEIYQRFLTSKHAVMFATDVAARGLDFPAIDWVVQVDAPEDVDTYIHRVGRTARYQAKGKALLFLLPSEEEGMLRRLAAKKIEVNKIKANEKKKQSIRSQLQSAAFQFPEIKFLAQRAFISYVRSVHLQKDKTIFKVDALPLEEYAASLGLAGAPKIRFTSKQEASAQKNKVRQVEELRQEIEQKKENGSDESGSDEDESDGDSDAESDANVGEEAQAGSEEEQTSKAAKTKYDRMFARKSQTILSDHYNKVVDHDGEDDRSGLLGPAGGDDDEDDFITIKRHDHELNERELPSSSFLSKRKLKQGMSKKAMLSTKGNPTKLTFDDEGGAHAVYELGDEEDFARLGDAAELRKQFVEKEGEELAKQDVLDKQRVKEKRLEKKRKRKEIEREVHGLGANGDDNFEPMDEIVHPDFSGVELGSDSGGDDNNDDRDTYERPARAPVVAKNRRARFEDDDEDGEREAKKPKVDLEALALQALSRR</sequence>
<evidence type="ECO:0000256" key="1">
    <source>
        <dbReference type="ARBA" id="ARBA00004604"/>
    </source>
</evidence>
<dbReference type="EC" id="3.6.4.13" evidence="10"/>
<feature type="compositionally biased region" description="Basic and acidic residues" evidence="11">
    <location>
        <begin position="630"/>
        <end position="644"/>
    </location>
</feature>
<evidence type="ECO:0000256" key="8">
    <source>
        <dbReference type="ARBA" id="ARBA00022884"/>
    </source>
</evidence>
<dbReference type="CDD" id="cd18787">
    <property type="entry name" value="SF2_C_DEAD"/>
    <property type="match status" value="1"/>
</dbReference>
<evidence type="ECO:0000256" key="6">
    <source>
        <dbReference type="ARBA" id="ARBA00022806"/>
    </source>
</evidence>
<dbReference type="SMART" id="SM01178">
    <property type="entry name" value="DUF4217"/>
    <property type="match status" value="1"/>
</dbReference>
<name>A0A9P7B5B9_RHOMI</name>
<dbReference type="Proteomes" id="UP000777482">
    <property type="component" value="Unassembled WGS sequence"/>
</dbReference>
<dbReference type="Pfam" id="PF13959">
    <property type="entry name" value="CTE_SPB4"/>
    <property type="match status" value="1"/>
</dbReference>
<dbReference type="InterPro" id="IPR027417">
    <property type="entry name" value="P-loop_NTPase"/>
</dbReference>
<dbReference type="InterPro" id="IPR014001">
    <property type="entry name" value="Helicase_ATP-bd"/>
</dbReference>
<comment type="function">
    <text evidence="10">RNA helicase.</text>
</comment>
<feature type="region of interest" description="Disordered" evidence="11">
    <location>
        <begin position="1"/>
        <end position="30"/>
    </location>
</feature>
<feature type="short sequence motif" description="Q motif" evidence="9">
    <location>
        <begin position="49"/>
        <end position="77"/>
    </location>
</feature>
<keyword evidence="2" id="KW-0690">Ribosome biogenesis</keyword>
<feature type="compositionally biased region" description="Acidic residues" evidence="11">
    <location>
        <begin position="545"/>
        <end position="560"/>
    </location>
</feature>
<dbReference type="InterPro" id="IPR000629">
    <property type="entry name" value="RNA-helicase_DEAD-box_CS"/>
</dbReference>
<protein>
    <recommendedName>
        <fullName evidence="10">ATP-dependent RNA helicase</fullName>
        <ecNumber evidence="10">3.6.4.13</ecNumber>
    </recommendedName>
</protein>
<dbReference type="AlphaFoldDB" id="A0A9P7B5B9"/>
<dbReference type="SMART" id="SM00490">
    <property type="entry name" value="HELICc"/>
    <property type="match status" value="1"/>
</dbReference>
<dbReference type="GO" id="GO:0003724">
    <property type="term" value="F:RNA helicase activity"/>
    <property type="evidence" value="ECO:0007669"/>
    <property type="project" value="UniProtKB-EC"/>
</dbReference>
<comment type="subcellular location">
    <subcellularLocation>
        <location evidence="1">Nucleus</location>
        <location evidence="1">Nucleolus</location>
    </subcellularLocation>
</comment>
<feature type="region of interest" description="Disordered" evidence="11">
    <location>
        <begin position="601"/>
        <end position="676"/>
    </location>
</feature>
<evidence type="ECO:0000256" key="11">
    <source>
        <dbReference type="SAM" id="MobiDB-lite"/>
    </source>
</evidence>
<comment type="caution">
    <text evidence="15">The sequence shown here is derived from an EMBL/GenBank/DDBJ whole genome shotgun (WGS) entry which is preliminary data.</text>
</comment>
<evidence type="ECO:0000256" key="5">
    <source>
        <dbReference type="ARBA" id="ARBA00022801"/>
    </source>
</evidence>
<evidence type="ECO:0000256" key="7">
    <source>
        <dbReference type="ARBA" id="ARBA00022840"/>
    </source>
</evidence>
<evidence type="ECO:0000313" key="16">
    <source>
        <dbReference type="Proteomes" id="UP000777482"/>
    </source>
</evidence>
<dbReference type="PROSITE" id="PS51192">
    <property type="entry name" value="HELICASE_ATP_BIND_1"/>
    <property type="match status" value="1"/>
</dbReference>
<comment type="catalytic activity">
    <reaction evidence="10">
        <text>ATP + H2O = ADP + phosphate + H(+)</text>
        <dbReference type="Rhea" id="RHEA:13065"/>
        <dbReference type="ChEBI" id="CHEBI:15377"/>
        <dbReference type="ChEBI" id="CHEBI:15378"/>
        <dbReference type="ChEBI" id="CHEBI:30616"/>
        <dbReference type="ChEBI" id="CHEBI:43474"/>
        <dbReference type="ChEBI" id="CHEBI:456216"/>
        <dbReference type="EC" id="3.6.4.13"/>
    </reaction>
</comment>
<dbReference type="InterPro" id="IPR001650">
    <property type="entry name" value="Helicase_C-like"/>
</dbReference>
<feature type="compositionally biased region" description="Basic and acidic residues" evidence="11">
    <location>
        <begin position="601"/>
        <end position="614"/>
    </location>
</feature>
<dbReference type="PROSITE" id="PS51195">
    <property type="entry name" value="Q_MOTIF"/>
    <property type="match status" value="1"/>
</dbReference>
<feature type="domain" description="Helicase C-terminal" evidence="13">
    <location>
        <begin position="300"/>
        <end position="457"/>
    </location>
</feature>
<dbReference type="Pfam" id="PF00270">
    <property type="entry name" value="DEAD"/>
    <property type="match status" value="1"/>
</dbReference>
<gene>
    <name evidence="15" type="primary">DBP4</name>
    <name evidence="15" type="ORF">C6P46_005178</name>
</gene>
<proteinExistence type="inferred from homology"/>
<keyword evidence="3" id="KW-0698">rRNA processing</keyword>
<feature type="compositionally biased region" description="Low complexity" evidence="11">
    <location>
        <begin position="561"/>
        <end position="571"/>
    </location>
</feature>
<evidence type="ECO:0000256" key="10">
    <source>
        <dbReference type="RuleBase" id="RU365068"/>
    </source>
</evidence>
<keyword evidence="4 10" id="KW-0547">Nucleotide-binding</keyword>
<organism evidence="15 16">
    <name type="scientific">Rhodotorula mucilaginosa</name>
    <name type="common">Yeast</name>
    <name type="synonym">Rhodotorula rubra</name>
    <dbReference type="NCBI Taxonomy" id="5537"/>
    <lineage>
        <taxon>Eukaryota</taxon>
        <taxon>Fungi</taxon>
        <taxon>Dikarya</taxon>
        <taxon>Basidiomycota</taxon>
        <taxon>Pucciniomycotina</taxon>
        <taxon>Microbotryomycetes</taxon>
        <taxon>Sporidiobolales</taxon>
        <taxon>Sporidiobolaceae</taxon>
        <taxon>Rhodotorula</taxon>
    </lineage>
</organism>
<keyword evidence="16" id="KW-1185">Reference proteome</keyword>
<dbReference type="GO" id="GO:0005524">
    <property type="term" value="F:ATP binding"/>
    <property type="evidence" value="ECO:0007669"/>
    <property type="project" value="UniProtKB-UniRule"/>
</dbReference>
<evidence type="ECO:0000256" key="3">
    <source>
        <dbReference type="ARBA" id="ARBA00022552"/>
    </source>
</evidence>
<dbReference type="PANTHER" id="PTHR24031">
    <property type="entry name" value="RNA HELICASE"/>
    <property type="match status" value="1"/>
</dbReference>
<comment type="domain">
    <text evidence="10">The Q motif is unique to and characteristic of the DEAD box family of RNA helicases and controls ATP binding and hydrolysis.</text>
</comment>
<dbReference type="OrthoDB" id="10259640at2759"/>
<dbReference type="InterPro" id="IPR025313">
    <property type="entry name" value="SPB4-like_CTE"/>
</dbReference>
<keyword evidence="7 10" id="KW-0067">ATP-binding</keyword>
<feature type="domain" description="Helicase ATP-binding" evidence="12">
    <location>
        <begin position="80"/>
        <end position="254"/>
    </location>
</feature>
<comment type="similarity">
    <text evidence="10">Belongs to the DEAD box helicase family.</text>
</comment>
<feature type="region of interest" description="Disordered" evidence="11">
    <location>
        <begin position="534"/>
        <end position="586"/>
    </location>
</feature>
<evidence type="ECO:0000256" key="4">
    <source>
        <dbReference type="ARBA" id="ARBA00022741"/>
    </source>
</evidence>
<dbReference type="PROSITE" id="PS00039">
    <property type="entry name" value="DEAD_ATP_HELICASE"/>
    <property type="match status" value="1"/>
</dbReference>
<reference evidence="15 16" key="1">
    <citation type="submission" date="2020-11" db="EMBL/GenBank/DDBJ databases">
        <title>Kefir isolates.</title>
        <authorList>
            <person name="Marcisauskas S."/>
            <person name="Kim Y."/>
            <person name="Blasche S."/>
        </authorList>
    </citation>
    <scope>NUCLEOTIDE SEQUENCE [LARGE SCALE GENOMIC DNA]</scope>
    <source>
        <strain evidence="15 16">KR</strain>
    </source>
</reference>
<dbReference type="EMBL" id="PUHQ01000054">
    <property type="protein sequence ID" value="KAG0659401.1"/>
    <property type="molecule type" value="Genomic_DNA"/>
</dbReference>